<feature type="compositionally biased region" description="Basic and acidic residues" evidence="1">
    <location>
        <begin position="153"/>
        <end position="168"/>
    </location>
</feature>
<feature type="compositionally biased region" description="Basic and acidic residues" evidence="1">
    <location>
        <begin position="134"/>
        <end position="145"/>
    </location>
</feature>
<evidence type="ECO:0000313" key="2">
    <source>
        <dbReference type="EMBL" id="TKS12470.1"/>
    </source>
</evidence>
<feature type="region of interest" description="Disordered" evidence="1">
    <location>
        <begin position="379"/>
        <end position="399"/>
    </location>
</feature>
<feature type="compositionally biased region" description="Polar residues" evidence="1">
    <location>
        <begin position="78"/>
        <end position="99"/>
    </location>
</feature>
<reference evidence="2" key="1">
    <citation type="submission" date="2018-10" db="EMBL/GenBank/DDBJ databases">
        <title>Population genomic analysis revealed the cold adaptation of white poplar.</title>
        <authorList>
            <person name="Liu Y.-J."/>
        </authorList>
    </citation>
    <scope>NUCLEOTIDE SEQUENCE [LARGE SCALE GENOMIC DNA]</scope>
    <source>
        <strain evidence="2">PAL-ZL1</strain>
    </source>
</reference>
<dbReference type="STRING" id="43335.A0A4U5QNP6"/>
<dbReference type="AlphaFoldDB" id="A0A4U5QNP6"/>
<sequence>MRRGAETGEEVVLIEHERLERDGRRGGGPRAGIAFRIRKHERPRVGQFGGIPLDWNTGAAARFAPRPRGGARRRGTASHSNSTEVGTQHRNPASPQGTQGPWAESDGGSRPTVRCTSTEPADTDSPITAHATLRTRDNNPDERTTATRANGNTRERSCPHRWTRKDLEGTSNTPLGDAKDLEGTSNKPRGTRGISKGHATSRGGRGGSRRDRPRGGATGTIIRGAICLSSEDGGQASAAGTSRRSLGMARRASTLARAQQLNAARPRGTALLAIPKLSGPTPETADKQPQRAQRLGAGDGQGFRPPPPGRRGKLRGARQLPAPWNERGLLRPHAHAADKQPQRAQRLGAGPGDGGRNRDVAPSRWARWGCLLVGTSAGKSEVRARPQPRISSPNAPNGLERVTGTVAGIVTSRQAVGRVGAAYWLARALANQSACAPAAADKQPQRAQRLGAGHRDGGRNRDVAPSRWARWGCLLVGTSAGKSECVGPETFGAAYWLARALANQSACAPAAADKQPQRAQRLGAVDRGSKATLPLTIPRRVFKSSAKDSTRRSVGIVLQGGPRGSFAARAWPTARASGAKRPLLQVGNRTAGARVASSPDSDLEAFSHNPTHGSFAPLAFQPSAMTNCANQRFLSY</sequence>
<protein>
    <submittedName>
        <fullName evidence="2">Uncharacterized protein</fullName>
    </submittedName>
</protein>
<accession>A0A4U5QNP6</accession>
<organism evidence="2">
    <name type="scientific">Populus alba</name>
    <name type="common">White poplar</name>
    <dbReference type="NCBI Taxonomy" id="43335"/>
    <lineage>
        <taxon>Eukaryota</taxon>
        <taxon>Viridiplantae</taxon>
        <taxon>Streptophyta</taxon>
        <taxon>Embryophyta</taxon>
        <taxon>Tracheophyta</taxon>
        <taxon>Spermatophyta</taxon>
        <taxon>Magnoliopsida</taxon>
        <taxon>eudicotyledons</taxon>
        <taxon>Gunneridae</taxon>
        <taxon>Pentapetalae</taxon>
        <taxon>rosids</taxon>
        <taxon>fabids</taxon>
        <taxon>Malpighiales</taxon>
        <taxon>Salicaceae</taxon>
        <taxon>Saliceae</taxon>
        <taxon>Populus</taxon>
    </lineage>
</organism>
<name>A0A4U5QNP6_POPAL</name>
<feature type="region of interest" description="Disordered" evidence="1">
    <location>
        <begin position="334"/>
        <end position="361"/>
    </location>
</feature>
<evidence type="ECO:0000256" key="1">
    <source>
        <dbReference type="SAM" id="MobiDB-lite"/>
    </source>
</evidence>
<dbReference type="EMBL" id="RCHU01000169">
    <property type="protein sequence ID" value="TKS12470.1"/>
    <property type="molecule type" value="Genomic_DNA"/>
</dbReference>
<feature type="region of interest" description="Disordered" evidence="1">
    <location>
        <begin position="231"/>
        <end position="316"/>
    </location>
</feature>
<gene>
    <name evidence="2" type="ORF">D5086_0000062990</name>
</gene>
<comment type="caution">
    <text evidence="2">The sequence shown here is derived from an EMBL/GenBank/DDBJ whole genome shotgun (WGS) entry which is preliminary data.</text>
</comment>
<feature type="region of interest" description="Disordered" evidence="1">
    <location>
        <begin position="55"/>
        <end position="218"/>
    </location>
</feature>
<proteinExistence type="predicted"/>
<feature type="compositionally biased region" description="Low complexity" evidence="1">
    <location>
        <begin position="57"/>
        <end position="68"/>
    </location>
</feature>